<evidence type="ECO:0000256" key="3">
    <source>
        <dbReference type="ARBA" id="ARBA00022603"/>
    </source>
</evidence>
<dbReference type="Pfam" id="PF02384">
    <property type="entry name" value="N6_Mtase"/>
    <property type="match status" value="1"/>
</dbReference>
<dbReference type="EMBL" id="JRPC02000006">
    <property type="protein sequence ID" value="TLE16437.1"/>
    <property type="molecule type" value="Genomic_DNA"/>
</dbReference>
<sequence>MKRGRLMKELLQNFQYIQRYSKDNLESLKIILQFLLVHQNISFKDKLLSVKERQIPKSFYRYLQSLNIEPILIDEKLNWKKILRSLGDLRVSLENIEKFIQAIALQKTILKFYDYVTPIEINTLILELLEIKKGESIYNPCCGMGSWIFSLKEWGKDCIIYGEDINEELIGIAKILASLAGVRESHFQVVDVLDISFSKDSKTFDKIFCHPPLTRQNLPNFKEDLRFIFLDNYSKIAPEIPFLAHSLAHFKTKAIFIIRSVLLYKDLGKKFCKYLISSRLLECVMELPKNIFPHQMGEFCLLVLSKENKKVLFMDFKSFCLKEGKYNRIINKEEILDLYFSKQNGTYSQLVSYELLNESYLKPSFYMQDTLMDNRVKLKEYLKACFRGQRIDTKDNKDLIECYDMGIKDFEDYGFTNTFGEYSLKTSSKKIQDIRLCPYDILLAIRGVNPKVAIIGEEIKDKIVIANAGILVLRLRDYAIAKALYLYFISKEGRKSLSEIYQDNNERIGEREIRNFCIPNNFLKDFQEKFENLCKESAFIKMHQQNIQSLLGFKE</sequence>
<dbReference type="AlphaFoldDB" id="A0A4U8UGE6"/>
<keyword evidence="5" id="KW-0949">S-adenosyl-L-methionine</keyword>
<dbReference type="SUPFAM" id="SSF116734">
    <property type="entry name" value="DNA methylase specificity domain"/>
    <property type="match status" value="1"/>
</dbReference>
<dbReference type="GO" id="GO:0003677">
    <property type="term" value="F:DNA binding"/>
    <property type="evidence" value="ECO:0007669"/>
    <property type="project" value="UniProtKB-KW"/>
</dbReference>
<dbReference type="InterPro" id="IPR044946">
    <property type="entry name" value="Restrct_endonuc_typeI_TRD_sf"/>
</dbReference>
<evidence type="ECO:0000313" key="10">
    <source>
        <dbReference type="EMBL" id="TLE16437.1"/>
    </source>
</evidence>
<dbReference type="PANTHER" id="PTHR42933">
    <property type="entry name" value="SLR6095 PROTEIN"/>
    <property type="match status" value="1"/>
</dbReference>
<gene>
    <name evidence="10" type="ORF">LS72_003085</name>
</gene>
<keyword evidence="7" id="KW-0238">DNA-binding</keyword>
<name>A0A4U8UGE6_9HELI</name>
<proteinExistence type="inferred from homology"/>
<comment type="catalytic activity">
    <reaction evidence="8">
        <text>a 2'-deoxyadenosine in DNA + S-adenosyl-L-methionine = an N(6)-methyl-2'-deoxyadenosine in DNA + S-adenosyl-L-homocysteine + H(+)</text>
        <dbReference type="Rhea" id="RHEA:15197"/>
        <dbReference type="Rhea" id="RHEA-COMP:12418"/>
        <dbReference type="Rhea" id="RHEA-COMP:12419"/>
        <dbReference type="ChEBI" id="CHEBI:15378"/>
        <dbReference type="ChEBI" id="CHEBI:57856"/>
        <dbReference type="ChEBI" id="CHEBI:59789"/>
        <dbReference type="ChEBI" id="CHEBI:90615"/>
        <dbReference type="ChEBI" id="CHEBI:90616"/>
        <dbReference type="EC" id="2.1.1.72"/>
    </reaction>
</comment>
<dbReference type="GO" id="GO:0008170">
    <property type="term" value="F:N-methyltransferase activity"/>
    <property type="evidence" value="ECO:0007669"/>
    <property type="project" value="InterPro"/>
</dbReference>
<dbReference type="Gene3D" id="3.40.50.150">
    <property type="entry name" value="Vaccinia Virus protein VP39"/>
    <property type="match status" value="1"/>
</dbReference>
<reference evidence="10 11" key="1">
    <citation type="journal article" date="2014" name="Genome Announc.">
        <title>Draft genome sequences of eight enterohepatic helicobacter species isolated from both laboratory and wild rodents.</title>
        <authorList>
            <person name="Sheh A."/>
            <person name="Shen Z."/>
            <person name="Fox J.G."/>
        </authorList>
    </citation>
    <scope>NUCLEOTIDE SEQUENCE [LARGE SCALE GENOMIC DNA]</scope>
    <source>
        <strain evidence="10 11">MIT-03-7007</strain>
    </source>
</reference>
<dbReference type="EC" id="2.1.1.72" evidence="2"/>
<comment type="caution">
    <text evidence="10">The sequence shown here is derived from an EMBL/GenBank/DDBJ whole genome shotgun (WGS) entry which is preliminary data.</text>
</comment>
<keyword evidence="11" id="KW-1185">Reference proteome</keyword>
<keyword evidence="6" id="KW-0680">Restriction system</keyword>
<evidence type="ECO:0000256" key="8">
    <source>
        <dbReference type="ARBA" id="ARBA00047942"/>
    </source>
</evidence>
<accession>A0A4U8UGE6</accession>
<evidence type="ECO:0000259" key="9">
    <source>
        <dbReference type="Pfam" id="PF02384"/>
    </source>
</evidence>
<comment type="similarity">
    <text evidence="1">Belongs to the N(4)/N(6)-methyltransferase family.</text>
</comment>
<dbReference type="SUPFAM" id="SSF53335">
    <property type="entry name" value="S-adenosyl-L-methionine-dependent methyltransferases"/>
    <property type="match status" value="1"/>
</dbReference>
<evidence type="ECO:0000256" key="6">
    <source>
        <dbReference type="ARBA" id="ARBA00022747"/>
    </source>
</evidence>
<dbReference type="GO" id="GO:0009007">
    <property type="term" value="F:site-specific DNA-methyltransferase (adenine-specific) activity"/>
    <property type="evidence" value="ECO:0007669"/>
    <property type="project" value="UniProtKB-EC"/>
</dbReference>
<dbReference type="InterPro" id="IPR051537">
    <property type="entry name" value="DNA_Adenine_Mtase"/>
</dbReference>
<feature type="domain" description="DNA methylase adenine-specific" evidence="9">
    <location>
        <begin position="114"/>
        <end position="354"/>
    </location>
</feature>
<dbReference type="PANTHER" id="PTHR42933:SF1">
    <property type="entry name" value="SITE-SPECIFIC DNA-METHYLTRANSFERASE (ADENINE-SPECIFIC)"/>
    <property type="match status" value="1"/>
</dbReference>
<dbReference type="InterPro" id="IPR003356">
    <property type="entry name" value="DNA_methylase_A-5"/>
</dbReference>
<evidence type="ECO:0000256" key="5">
    <source>
        <dbReference type="ARBA" id="ARBA00022691"/>
    </source>
</evidence>
<dbReference type="GO" id="GO:0009307">
    <property type="term" value="P:DNA restriction-modification system"/>
    <property type="evidence" value="ECO:0007669"/>
    <property type="project" value="UniProtKB-KW"/>
</dbReference>
<evidence type="ECO:0000256" key="2">
    <source>
        <dbReference type="ARBA" id="ARBA00011900"/>
    </source>
</evidence>
<evidence type="ECO:0000256" key="4">
    <source>
        <dbReference type="ARBA" id="ARBA00022679"/>
    </source>
</evidence>
<dbReference type="InterPro" id="IPR029063">
    <property type="entry name" value="SAM-dependent_MTases_sf"/>
</dbReference>
<evidence type="ECO:0000256" key="7">
    <source>
        <dbReference type="ARBA" id="ARBA00023125"/>
    </source>
</evidence>
<organism evidence="10 11">
    <name type="scientific">Helicobacter apodemus</name>
    <dbReference type="NCBI Taxonomy" id="135569"/>
    <lineage>
        <taxon>Bacteria</taxon>
        <taxon>Pseudomonadati</taxon>
        <taxon>Campylobacterota</taxon>
        <taxon>Epsilonproteobacteria</taxon>
        <taxon>Campylobacterales</taxon>
        <taxon>Helicobacteraceae</taxon>
        <taxon>Helicobacter</taxon>
    </lineage>
</organism>
<evidence type="ECO:0000313" key="11">
    <source>
        <dbReference type="Proteomes" id="UP000029920"/>
    </source>
</evidence>
<protein>
    <recommendedName>
        <fullName evidence="2">site-specific DNA-methyltransferase (adenine-specific)</fullName>
        <ecNumber evidence="2">2.1.1.72</ecNumber>
    </recommendedName>
</protein>
<evidence type="ECO:0000256" key="1">
    <source>
        <dbReference type="ARBA" id="ARBA00006594"/>
    </source>
</evidence>
<dbReference type="GO" id="GO:0032259">
    <property type="term" value="P:methylation"/>
    <property type="evidence" value="ECO:0007669"/>
    <property type="project" value="UniProtKB-KW"/>
</dbReference>
<dbReference type="Proteomes" id="UP000029920">
    <property type="component" value="Unassembled WGS sequence"/>
</dbReference>
<keyword evidence="4" id="KW-0808">Transferase</keyword>
<dbReference type="Gene3D" id="3.90.220.20">
    <property type="entry name" value="DNA methylase specificity domains"/>
    <property type="match status" value="1"/>
</dbReference>
<keyword evidence="3 10" id="KW-0489">Methyltransferase</keyword>